<organism evidence="1 2">
    <name type="scientific">Araneus ventricosus</name>
    <name type="common">Orbweaver spider</name>
    <name type="synonym">Epeira ventricosa</name>
    <dbReference type="NCBI Taxonomy" id="182803"/>
    <lineage>
        <taxon>Eukaryota</taxon>
        <taxon>Metazoa</taxon>
        <taxon>Ecdysozoa</taxon>
        <taxon>Arthropoda</taxon>
        <taxon>Chelicerata</taxon>
        <taxon>Arachnida</taxon>
        <taxon>Araneae</taxon>
        <taxon>Araneomorphae</taxon>
        <taxon>Entelegynae</taxon>
        <taxon>Araneoidea</taxon>
        <taxon>Araneidae</taxon>
        <taxon>Araneus</taxon>
    </lineage>
</organism>
<accession>A0A4Y2VTW5</accession>
<dbReference type="AlphaFoldDB" id="A0A4Y2VTW5"/>
<reference evidence="1 2" key="1">
    <citation type="journal article" date="2019" name="Sci. Rep.">
        <title>Orb-weaving spider Araneus ventricosus genome elucidates the spidroin gene catalogue.</title>
        <authorList>
            <person name="Kono N."/>
            <person name="Nakamura H."/>
            <person name="Ohtoshi R."/>
            <person name="Moran D.A.P."/>
            <person name="Shinohara A."/>
            <person name="Yoshida Y."/>
            <person name="Fujiwara M."/>
            <person name="Mori M."/>
            <person name="Tomita M."/>
            <person name="Arakawa K."/>
        </authorList>
    </citation>
    <scope>NUCLEOTIDE SEQUENCE [LARGE SCALE GENOMIC DNA]</scope>
</reference>
<protein>
    <recommendedName>
        <fullName evidence="3">Reverse transcriptase RNase H-like domain-containing protein</fullName>
    </recommendedName>
</protein>
<comment type="caution">
    <text evidence="1">The sequence shown here is derived from an EMBL/GenBank/DDBJ whole genome shotgun (WGS) entry which is preliminary data.</text>
</comment>
<evidence type="ECO:0000313" key="1">
    <source>
        <dbReference type="EMBL" id="GBO27674.1"/>
    </source>
</evidence>
<evidence type="ECO:0000313" key="2">
    <source>
        <dbReference type="Proteomes" id="UP000499080"/>
    </source>
</evidence>
<name>A0A4Y2VTW5_ARAVE</name>
<evidence type="ECO:0008006" key="3">
    <source>
        <dbReference type="Google" id="ProtNLM"/>
    </source>
</evidence>
<proteinExistence type="predicted"/>
<dbReference type="Proteomes" id="UP000499080">
    <property type="component" value="Unassembled WGS sequence"/>
</dbReference>
<keyword evidence="2" id="KW-1185">Reference proteome</keyword>
<gene>
    <name evidence="1" type="ORF">AVEN_90101_1</name>
</gene>
<sequence length="125" mass="14063">MALGRCTNGVDEKPIFMRLVHLLSEKNYSTAERSAWQLFGRSVNSDLTSLAPITVITDHHSLMLAGESKKKRSIRAILKMGFASSEYDNDIVSRVGGGWELTVYLEPLPKIEEETSEDIYRFSIP</sequence>
<dbReference type="EMBL" id="BGPR01050711">
    <property type="protein sequence ID" value="GBO27674.1"/>
    <property type="molecule type" value="Genomic_DNA"/>
</dbReference>